<evidence type="ECO:0008006" key="2">
    <source>
        <dbReference type="Google" id="ProtNLM"/>
    </source>
</evidence>
<organism evidence="1">
    <name type="scientific">hydrocarbon metagenome</name>
    <dbReference type="NCBI Taxonomy" id="938273"/>
    <lineage>
        <taxon>unclassified sequences</taxon>
        <taxon>metagenomes</taxon>
        <taxon>ecological metagenomes</taxon>
    </lineage>
</organism>
<proteinExistence type="predicted"/>
<evidence type="ECO:0000313" key="1">
    <source>
        <dbReference type="EMBL" id="KUG23383.1"/>
    </source>
</evidence>
<name>A0A0W8FR64_9ZZZZ</name>
<reference evidence="1" key="1">
    <citation type="journal article" date="2015" name="Proc. Natl. Acad. Sci. U.S.A.">
        <title>Networks of energetic and metabolic interactions define dynamics in microbial communities.</title>
        <authorList>
            <person name="Embree M."/>
            <person name="Liu J.K."/>
            <person name="Al-Bassam M.M."/>
            <person name="Zengler K."/>
        </authorList>
    </citation>
    <scope>NUCLEOTIDE SEQUENCE</scope>
</reference>
<dbReference type="Pfam" id="PF03692">
    <property type="entry name" value="CxxCxxCC"/>
    <property type="match status" value="1"/>
</dbReference>
<accession>A0A0W8FR64</accession>
<gene>
    <name evidence="1" type="ORF">ASZ90_006825</name>
</gene>
<dbReference type="EMBL" id="LNQE01000909">
    <property type="protein sequence ID" value="KUG23383.1"/>
    <property type="molecule type" value="Genomic_DNA"/>
</dbReference>
<comment type="caution">
    <text evidence="1">The sequence shown here is derived from an EMBL/GenBank/DDBJ whole genome shotgun (WGS) entry which is preliminary data.</text>
</comment>
<dbReference type="InterPro" id="IPR005358">
    <property type="entry name" value="Puta_zinc/iron-chelating_dom"/>
</dbReference>
<dbReference type="AlphaFoldDB" id="A0A0W8FR64"/>
<protein>
    <recommendedName>
        <fullName evidence="2">Fe-s-cluster oxidoreductase</fullName>
    </recommendedName>
</protein>
<sequence>MKKPLSCLCCGKCCFVDLTAYAEEEDFARWRKEGRQDILDMIEHRHLFWAGDRMISSETGDAPRECPFLYSSGDVFLCSIYETRPLVCRNYQPGSSELCPQWKGKSTVKGER</sequence>